<dbReference type="Proteomes" id="UP001295423">
    <property type="component" value="Unassembled WGS sequence"/>
</dbReference>
<gene>
    <name evidence="8" type="ORF">CYCCA115_LOCUS8485</name>
</gene>
<evidence type="ECO:0000256" key="1">
    <source>
        <dbReference type="ARBA" id="ARBA00022448"/>
    </source>
</evidence>
<evidence type="ECO:0000256" key="4">
    <source>
        <dbReference type="ARBA" id="ARBA00022982"/>
    </source>
</evidence>
<sequence length="324" mass="34607">MKLSFKSYQAALLLASASSVLGASHTASEPCSTTWKCHPVKTTPTLDADHSDWADVEAYTSSLVLISGTEYGDGDLTAKCQYDSENIYFAFEIPGKYRFSATDNHLCAAIATMFKVGSEATYTNMGGCPDAISGCADGVPDTCTDYRVDIGAHWELATTEQRTLYPVNNTATAGTGNDPIANKDDEYAVSSYCRFDDDDANAGNEWAGAWAHTSTNATEGEDGTYHFEMSRLLKTPSSMTDAQLTAGQTYEFGVAYWDPHQSNETGWTAINHYITGCASKWIELELVSDEGDNSAPAAGDSSSSALGLSSMVAAMAVGSVVSWM</sequence>
<dbReference type="PANTHER" id="PTHR36044:SF1">
    <property type="entry name" value="HEME BINDING PROTEIN"/>
    <property type="match status" value="1"/>
</dbReference>
<dbReference type="Gene3D" id="2.60.40.1190">
    <property type="match status" value="1"/>
</dbReference>
<dbReference type="SUPFAM" id="SSF49344">
    <property type="entry name" value="CBD9-like"/>
    <property type="match status" value="1"/>
</dbReference>
<organism evidence="8 9">
    <name type="scientific">Cylindrotheca closterium</name>
    <dbReference type="NCBI Taxonomy" id="2856"/>
    <lineage>
        <taxon>Eukaryota</taxon>
        <taxon>Sar</taxon>
        <taxon>Stramenopiles</taxon>
        <taxon>Ochrophyta</taxon>
        <taxon>Bacillariophyta</taxon>
        <taxon>Bacillariophyceae</taxon>
        <taxon>Bacillariophycidae</taxon>
        <taxon>Bacillariales</taxon>
        <taxon>Bacillariaceae</taxon>
        <taxon>Cylindrotheca</taxon>
    </lineage>
</organism>
<dbReference type="GO" id="GO:0020037">
    <property type="term" value="F:heme binding"/>
    <property type="evidence" value="ECO:0007669"/>
    <property type="project" value="InterPro"/>
</dbReference>
<evidence type="ECO:0000313" key="9">
    <source>
        <dbReference type="Proteomes" id="UP001295423"/>
    </source>
</evidence>
<dbReference type="InterPro" id="IPR019020">
    <property type="entry name" value="Cyt-c552/DMSO_Rdtase_haem-bd"/>
</dbReference>
<accession>A0AAD2FIR8</accession>
<keyword evidence="1" id="KW-0813">Transport</keyword>
<dbReference type="AlphaFoldDB" id="A0AAD2FIR8"/>
<keyword evidence="2" id="KW-0349">Heme</keyword>
<evidence type="ECO:0000259" key="7">
    <source>
        <dbReference type="Pfam" id="PF09459"/>
    </source>
</evidence>
<name>A0AAD2FIR8_9STRA</name>
<keyword evidence="3" id="KW-0479">Metal-binding</keyword>
<evidence type="ECO:0000256" key="5">
    <source>
        <dbReference type="ARBA" id="ARBA00023004"/>
    </source>
</evidence>
<dbReference type="Pfam" id="PF09459">
    <property type="entry name" value="EB_dh"/>
    <property type="match status" value="1"/>
</dbReference>
<evidence type="ECO:0000256" key="2">
    <source>
        <dbReference type="ARBA" id="ARBA00022617"/>
    </source>
</evidence>
<reference evidence="8" key="1">
    <citation type="submission" date="2023-08" db="EMBL/GenBank/DDBJ databases">
        <authorList>
            <person name="Audoor S."/>
            <person name="Bilcke G."/>
        </authorList>
    </citation>
    <scope>NUCLEOTIDE SEQUENCE</scope>
</reference>
<protein>
    <recommendedName>
        <fullName evidence="7">Cytochrome c-552/DMSO reductase-like haem-binding domain-containing protein</fullName>
    </recommendedName>
</protein>
<feature type="chain" id="PRO_5042013866" description="Cytochrome c-552/DMSO reductase-like haem-binding domain-containing protein" evidence="6">
    <location>
        <begin position="23"/>
        <end position="324"/>
    </location>
</feature>
<feature type="signal peptide" evidence="6">
    <location>
        <begin position="1"/>
        <end position="22"/>
    </location>
</feature>
<keyword evidence="6" id="KW-0732">Signal</keyword>
<keyword evidence="4" id="KW-0249">Electron transport</keyword>
<evidence type="ECO:0000256" key="3">
    <source>
        <dbReference type="ARBA" id="ARBA00022723"/>
    </source>
</evidence>
<proteinExistence type="predicted"/>
<evidence type="ECO:0000313" key="8">
    <source>
        <dbReference type="EMBL" id="CAJ1943527.1"/>
    </source>
</evidence>
<comment type="caution">
    <text evidence="8">The sequence shown here is derived from an EMBL/GenBank/DDBJ whole genome shotgun (WGS) entry which is preliminary data.</text>
</comment>
<keyword evidence="9" id="KW-1185">Reference proteome</keyword>
<dbReference type="GO" id="GO:0046872">
    <property type="term" value="F:metal ion binding"/>
    <property type="evidence" value="ECO:0007669"/>
    <property type="project" value="UniProtKB-KW"/>
</dbReference>
<dbReference type="EMBL" id="CAKOGP040001113">
    <property type="protein sequence ID" value="CAJ1943527.1"/>
    <property type="molecule type" value="Genomic_DNA"/>
</dbReference>
<dbReference type="PANTHER" id="PTHR36044">
    <property type="entry name" value="HEME BINDING PROTEIN"/>
    <property type="match status" value="1"/>
</dbReference>
<feature type="domain" description="Cytochrome c-552/DMSO reductase-like haem-binding" evidence="7">
    <location>
        <begin position="53"/>
        <end position="263"/>
    </location>
</feature>
<evidence type="ECO:0000256" key="6">
    <source>
        <dbReference type="SAM" id="SignalP"/>
    </source>
</evidence>
<keyword evidence="5" id="KW-0408">Iron</keyword>